<dbReference type="InterPro" id="IPR013785">
    <property type="entry name" value="Aldolase_TIM"/>
</dbReference>
<dbReference type="InterPro" id="IPR002220">
    <property type="entry name" value="DapA-like"/>
</dbReference>
<dbReference type="PANTHER" id="PTHR12128">
    <property type="entry name" value="DIHYDRODIPICOLINATE SYNTHASE"/>
    <property type="match status" value="1"/>
</dbReference>
<gene>
    <name evidence="7" type="ORF">CSB45_05015</name>
</gene>
<dbReference type="PIRSF" id="PIRSF001365">
    <property type="entry name" value="DHDPS"/>
    <property type="match status" value="1"/>
</dbReference>
<dbReference type="PRINTS" id="PR00146">
    <property type="entry name" value="DHPICSNTHASE"/>
</dbReference>
<dbReference type="AlphaFoldDB" id="A0A2G6E7I3"/>
<evidence type="ECO:0000256" key="6">
    <source>
        <dbReference type="PIRSR" id="PIRSR001365-2"/>
    </source>
</evidence>
<dbReference type="GO" id="GO:0044281">
    <property type="term" value="P:small molecule metabolic process"/>
    <property type="evidence" value="ECO:0007669"/>
    <property type="project" value="UniProtKB-ARBA"/>
</dbReference>
<proteinExistence type="inferred from homology"/>
<evidence type="ECO:0000313" key="8">
    <source>
        <dbReference type="Proteomes" id="UP000229740"/>
    </source>
</evidence>
<reference evidence="7 8" key="1">
    <citation type="submission" date="2017-10" db="EMBL/GenBank/DDBJ databases">
        <title>Novel microbial diversity and functional potential in the marine mammal oral microbiome.</title>
        <authorList>
            <person name="Dudek N.K."/>
            <person name="Sun C.L."/>
            <person name="Burstein D."/>
            <person name="Kantor R.S."/>
            <person name="Aliaga Goltsman D.S."/>
            <person name="Bik E.M."/>
            <person name="Thomas B.C."/>
            <person name="Banfield J.F."/>
            <person name="Relman D.A."/>
        </authorList>
    </citation>
    <scope>NUCLEOTIDE SEQUENCE [LARGE SCALE GENOMIC DNA]</scope>
    <source>
        <strain evidence="7">DOLZORAL124_49_17</strain>
    </source>
</reference>
<evidence type="ECO:0000256" key="2">
    <source>
        <dbReference type="ARBA" id="ARBA00023239"/>
    </source>
</evidence>
<protein>
    <submittedName>
        <fullName evidence="7">Dihydrodipicolinate synthase family protein</fullName>
    </submittedName>
</protein>
<evidence type="ECO:0000313" key="7">
    <source>
        <dbReference type="EMBL" id="PID58053.1"/>
    </source>
</evidence>
<keyword evidence="3" id="KW-0704">Schiff base</keyword>
<comment type="caution">
    <text evidence="7">The sequence shown here is derived from an EMBL/GenBank/DDBJ whole genome shotgun (WGS) entry which is preliminary data.</text>
</comment>
<name>A0A2G6E7I3_9BACT</name>
<feature type="binding site" evidence="6">
    <location>
        <position position="52"/>
    </location>
    <ligand>
        <name>pyruvate</name>
        <dbReference type="ChEBI" id="CHEBI:15361"/>
    </ligand>
</feature>
<evidence type="ECO:0000256" key="5">
    <source>
        <dbReference type="PIRSR" id="PIRSR001365-1"/>
    </source>
</evidence>
<dbReference type="PROSITE" id="PS00666">
    <property type="entry name" value="DHDPS_2"/>
    <property type="match status" value="1"/>
</dbReference>
<feature type="active site" description="Proton donor/acceptor" evidence="5">
    <location>
        <position position="142"/>
    </location>
</feature>
<accession>A0A2G6E7I3</accession>
<dbReference type="GO" id="GO:0008840">
    <property type="term" value="F:4-hydroxy-tetrahydrodipicolinate synthase activity"/>
    <property type="evidence" value="ECO:0007669"/>
    <property type="project" value="TreeGrafter"/>
</dbReference>
<organism evidence="7 8">
    <name type="scientific">candidate division KSB3 bacterium</name>
    <dbReference type="NCBI Taxonomy" id="2044937"/>
    <lineage>
        <taxon>Bacteria</taxon>
        <taxon>candidate division KSB3</taxon>
    </lineage>
</organism>
<evidence type="ECO:0000256" key="1">
    <source>
        <dbReference type="ARBA" id="ARBA00007592"/>
    </source>
</evidence>
<sequence>MGAKKQQLLYGVTTAMVTLLDNADRIDIAATRRFTEFLIEKGVHCLYPLGTTGEMFRLSTSERKNVAETVIQQTHGRVPVYIHVGAMSQTDVFELAAHAVKTGADGIGVVTPAYFPATPQEITEFYNALLASLPQNYPVYLYNIPQLTANDLPAAIVADLADRWPNIVGIKYSWPDFRRTAEYTRVRNGNFSVMHGSDALLPAIMSLGCDGTISGVSSAYPEPFIAMYDEIVQNDWSTALFHQHFADDYANILKNGRNMAYFKAALQYRGIIDDYRMRTPQLSLTQSETDALYAQLKEIDARYAEKKRCAGLV</sequence>
<dbReference type="Pfam" id="PF00701">
    <property type="entry name" value="DHDPS"/>
    <property type="match status" value="1"/>
</dbReference>
<dbReference type="SUPFAM" id="SSF51569">
    <property type="entry name" value="Aldolase"/>
    <property type="match status" value="1"/>
</dbReference>
<dbReference type="CDD" id="cd00408">
    <property type="entry name" value="DHDPS-like"/>
    <property type="match status" value="1"/>
</dbReference>
<dbReference type="EMBL" id="PDPS01000024">
    <property type="protein sequence ID" value="PID58053.1"/>
    <property type="molecule type" value="Genomic_DNA"/>
</dbReference>
<keyword evidence="2 4" id="KW-0456">Lyase</keyword>
<dbReference type="SMART" id="SM01130">
    <property type="entry name" value="DHDPS"/>
    <property type="match status" value="1"/>
</dbReference>
<dbReference type="InterPro" id="IPR020625">
    <property type="entry name" value="Schiff_base-form_aldolases_AS"/>
</dbReference>
<dbReference type="Proteomes" id="UP000229740">
    <property type="component" value="Unassembled WGS sequence"/>
</dbReference>
<evidence type="ECO:0000256" key="4">
    <source>
        <dbReference type="PIRNR" id="PIRNR001365"/>
    </source>
</evidence>
<dbReference type="Gene3D" id="3.20.20.70">
    <property type="entry name" value="Aldolase class I"/>
    <property type="match status" value="1"/>
</dbReference>
<feature type="binding site" evidence="6">
    <location>
        <position position="213"/>
    </location>
    <ligand>
        <name>pyruvate</name>
        <dbReference type="ChEBI" id="CHEBI:15361"/>
    </ligand>
</feature>
<evidence type="ECO:0000256" key="3">
    <source>
        <dbReference type="ARBA" id="ARBA00023270"/>
    </source>
</evidence>
<feature type="active site" description="Schiff-base intermediate with substrate" evidence="5">
    <location>
        <position position="171"/>
    </location>
</feature>
<dbReference type="PANTHER" id="PTHR12128:SF66">
    <property type="entry name" value="4-HYDROXY-2-OXOGLUTARATE ALDOLASE, MITOCHONDRIAL"/>
    <property type="match status" value="1"/>
</dbReference>
<comment type="similarity">
    <text evidence="1 4">Belongs to the DapA family.</text>
</comment>